<feature type="compositionally biased region" description="Polar residues" evidence="2">
    <location>
        <begin position="47"/>
        <end position="67"/>
    </location>
</feature>
<accession>A0A4Q7L6Q8</accession>
<dbReference type="CDD" id="cd05829">
    <property type="entry name" value="Sortase_F"/>
    <property type="match status" value="1"/>
</dbReference>
<evidence type="ECO:0000313" key="4">
    <source>
        <dbReference type="Proteomes" id="UP000294257"/>
    </source>
</evidence>
<keyword evidence="1" id="KW-0378">Hydrolase</keyword>
<dbReference type="RefSeq" id="WP_341273137.1">
    <property type="nucleotide sequence ID" value="NZ_SGWQ01000001.1"/>
</dbReference>
<reference evidence="3 4" key="1">
    <citation type="submission" date="2019-02" db="EMBL/GenBank/DDBJ databases">
        <title>Genomic Encyclopedia of Type Strains, Phase IV (KMG-IV): sequencing the most valuable type-strain genomes for metagenomic binning, comparative biology and taxonomic classification.</title>
        <authorList>
            <person name="Goeker M."/>
        </authorList>
    </citation>
    <scope>NUCLEOTIDE SEQUENCE [LARGE SCALE GENOMIC DNA]</scope>
    <source>
        <strain evidence="3 4">DSM 101727</strain>
    </source>
</reference>
<sequence>MVTVHNTAPQARQGDRRSTAAALPLVLLLLFSLIACGSDDTSPHDAGTSQAAPGETTQPGSAHTTLPRSDPAWIDVPSIGAHSSLVPTGVNADRTIEVPPVTQPMQASWYKHSPTPGEIGPSIILGHVNGNGQNGVFWRLHEMKPGAEVHIGRQDHSVATFVVDRVEQIPKKHFPTDKVYGSTASPQVRLITCGGEYDKTARSYRDNWIVYGTLKH</sequence>
<dbReference type="Gene3D" id="2.40.260.10">
    <property type="entry name" value="Sortase"/>
    <property type="match status" value="1"/>
</dbReference>
<dbReference type="SUPFAM" id="SSF63817">
    <property type="entry name" value="Sortase"/>
    <property type="match status" value="1"/>
</dbReference>
<evidence type="ECO:0000313" key="3">
    <source>
        <dbReference type="EMBL" id="RZS45045.1"/>
    </source>
</evidence>
<keyword evidence="4" id="KW-1185">Reference proteome</keyword>
<organism evidence="3 4">
    <name type="scientific">Herbihabitans rhizosphaerae</name>
    <dbReference type="NCBI Taxonomy" id="1872711"/>
    <lineage>
        <taxon>Bacteria</taxon>
        <taxon>Bacillati</taxon>
        <taxon>Actinomycetota</taxon>
        <taxon>Actinomycetes</taxon>
        <taxon>Pseudonocardiales</taxon>
        <taxon>Pseudonocardiaceae</taxon>
        <taxon>Herbihabitans</taxon>
    </lineage>
</organism>
<dbReference type="InterPro" id="IPR023365">
    <property type="entry name" value="Sortase_dom-sf"/>
</dbReference>
<dbReference type="AlphaFoldDB" id="A0A4Q7L6Q8"/>
<dbReference type="Proteomes" id="UP000294257">
    <property type="component" value="Unassembled WGS sequence"/>
</dbReference>
<dbReference type="Pfam" id="PF04203">
    <property type="entry name" value="Sortase"/>
    <property type="match status" value="1"/>
</dbReference>
<feature type="region of interest" description="Disordered" evidence="2">
    <location>
        <begin position="40"/>
        <end position="72"/>
    </location>
</feature>
<protein>
    <submittedName>
        <fullName evidence="3">Sortase family protein</fullName>
    </submittedName>
</protein>
<dbReference type="NCBIfam" id="NF033748">
    <property type="entry name" value="class_F_sortase"/>
    <property type="match status" value="1"/>
</dbReference>
<dbReference type="EMBL" id="SGWQ01000001">
    <property type="protein sequence ID" value="RZS45045.1"/>
    <property type="molecule type" value="Genomic_DNA"/>
</dbReference>
<evidence type="ECO:0000256" key="1">
    <source>
        <dbReference type="ARBA" id="ARBA00022801"/>
    </source>
</evidence>
<gene>
    <name evidence="3" type="ORF">EV193_101929</name>
</gene>
<dbReference type="GO" id="GO:0016787">
    <property type="term" value="F:hydrolase activity"/>
    <property type="evidence" value="ECO:0007669"/>
    <property type="project" value="UniProtKB-KW"/>
</dbReference>
<name>A0A4Q7L6Q8_9PSEU</name>
<proteinExistence type="predicted"/>
<dbReference type="InterPro" id="IPR005754">
    <property type="entry name" value="Sortase"/>
</dbReference>
<comment type="caution">
    <text evidence="3">The sequence shown here is derived from an EMBL/GenBank/DDBJ whole genome shotgun (WGS) entry which is preliminary data.</text>
</comment>
<evidence type="ECO:0000256" key="2">
    <source>
        <dbReference type="SAM" id="MobiDB-lite"/>
    </source>
</evidence>
<dbReference type="InterPro" id="IPR042001">
    <property type="entry name" value="Sortase_F"/>
</dbReference>